<dbReference type="CDD" id="cd02440">
    <property type="entry name" value="AdoMet_MTases"/>
    <property type="match status" value="1"/>
</dbReference>
<dbReference type="RefSeq" id="WP_238290235.1">
    <property type="nucleotide sequence ID" value="NZ_BPQS01000021.1"/>
</dbReference>
<dbReference type="EMBL" id="JAUFPT010000060">
    <property type="protein sequence ID" value="MDN3572557.1"/>
    <property type="molecule type" value="Genomic_DNA"/>
</dbReference>
<sequence>MYDFSWHQRHSAKTVASAAAALSVIREIFDPKSILDIGCGDGIWLEKASDLGFREVKGVDGPWTNVEALRIAADDFVTYDLETSIDLARRFDIAISLEVAEHVSPESADIMVDNLVRHSDVILFGAAIPYQGGFRHINERWQSWWADRFAQRGYRYFDVIRPQIWHRDDVHFWYKQNILVYVDGESTERVGTFEDYVSRRRLGAYPLDIVHPEKYEAAASYREIAFRPLIRELPSGVVNKLRLMLLGKT</sequence>
<dbReference type="Pfam" id="PF13489">
    <property type="entry name" value="Methyltransf_23"/>
    <property type="match status" value="1"/>
</dbReference>
<keyword evidence="1" id="KW-0808">Transferase</keyword>
<dbReference type="GO" id="GO:0032259">
    <property type="term" value="P:methylation"/>
    <property type="evidence" value="ECO:0007669"/>
    <property type="project" value="UniProtKB-KW"/>
</dbReference>
<reference evidence="2" key="1">
    <citation type="journal article" date="2019" name="Int. J. Syst. Evol. Microbiol.">
        <title>The Global Catalogue of Microorganisms (GCM) 10K type strain sequencing project: providing services to taxonomists for standard genome sequencing and annotation.</title>
        <authorList>
            <consortium name="The Broad Institute Genomics Platform"/>
            <consortium name="The Broad Institute Genome Sequencing Center for Infectious Disease"/>
            <person name="Wu L."/>
            <person name="Ma J."/>
        </authorList>
    </citation>
    <scope>NUCLEOTIDE SEQUENCE [LARGE SCALE GENOMIC DNA]</scope>
    <source>
        <strain evidence="2">CECT 7806</strain>
    </source>
</reference>
<gene>
    <name evidence="1" type="ORF">QWZ18_18230</name>
</gene>
<name>A0ABT8ARP2_9HYPH</name>
<dbReference type="SUPFAM" id="SSF53335">
    <property type="entry name" value="S-adenosyl-L-methionine-dependent methyltransferases"/>
    <property type="match status" value="1"/>
</dbReference>
<organism evidence="1 2">
    <name type="scientific">Methylobacterium longum</name>
    <dbReference type="NCBI Taxonomy" id="767694"/>
    <lineage>
        <taxon>Bacteria</taxon>
        <taxon>Pseudomonadati</taxon>
        <taxon>Pseudomonadota</taxon>
        <taxon>Alphaproteobacteria</taxon>
        <taxon>Hyphomicrobiales</taxon>
        <taxon>Methylobacteriaceae</taxon>
        <taxon>Methylobacterium</taxon>
    </lineage>
</organism>
<dbReference type="InterPro" id="IPR029063">
    <property type="entry name" value="SAM-dependent_MTases_sf"/>
</dbReference>
<proteinExistence type="predicted"/>
<accession>A0ABT8ARP2</accession>
<evidence type="ECO:0000313" key="1">
    <source>
        <dbReference type="EMBL" id="MDN3572557.1"/>
    </source>
</evidence>
<dbReference type="Gene3D" id="3.40.50.150">
    <property type="entry name" value="Vaccinia Virus protein VP39"/>
    <property type="match status" value="1"/>
</dbReference>
<keyword evidence="2" id="KW-1185">Reference proteome</keyword>
<dbReference type="GO" id="GO:0008168">
    <property type="term" value="F:methyltransferase activity"/>
    <property type="evidence" value="ECO:0007669"/>
    <property type="project" value="UniProtKB-KW"/>
</dbReference>
<dbReference type="Proteomes" id="UP001244297">
    <property type="component" value="Unassembled WGS sequence"/>
</dbReference>
<comment type="caution">
    <text evidence="1">The sequence shown here is derived from an EMBL/GenBank/DDBJ whole genome shotgun (WGS) entry which is preliminary data.</text>
</comment>
<evidence type="ECO:0000313" key="2">
    <source>
        <dbReference type="Proteomes" id="UP001244297"/>
    </source>
</evidence>
<keyword evidence="1" id="KW-0489">Methyltransferase</keyword>
<protein>
    <submittedName>
        <fullName evidence="1">Methyltransferase domain-containing protein</fullName>
    </submittedName>
</protein>